<dbReference type="InterPro" id="IPR052741">
    <property type="entry name" value="Mitochondrial_HTD2"/>
</dbReference>
<accession>A0ABR3WXP2</accession>
<evidence type="ECO:0008006" key="4">
    <source>
        <dbReference type="Google" id="ProtNLM"/>
    </source>
</evidence>
<evidence type="ECO:0000313" key="3">
    <source>
        <dbReference type="Proteomes" id="UP001586593"/>
    </source>
</evidence>
<proteinExistence type="predicted"/>
<feature type="compositionally biased region" description="Pro residues" evidence="1">
    <location>
        <begin position="108"/>
        <end position="117"/>
    </location>
</feature>
<dbReference type="Gene3D" id="3.10.129.10">
    <property type="entry name" value="Hotdog Thioesterase"/>
    <property type="match status" value="1"/>
</dbReference>
<gene>
    <name evidence="2" type="ORF">VTK73DRAFT_3670</name>
</gene>
<organism evidence="2 3">
    <name type="scientific">Phialemonium thermophilum</name>
    <dbReference type="NCBI Taxonomy" id="223376"/>
    <lineage>
        <taxon>Eukaryota</taxon>
        <taxon>Fungi</taxon>
        <taxon>Dikarya</taxon>
        <taxon>Ascomycota</taxon>
        <taxon>Pezizomycotina</taxon>
        <taxon>Sordariomycetes</taxon>
        <taxon>Sordariomycetidae</taxon>
        <taxon>Cephalothecales</taxon>
        <taxon>Cephalothecaceae</taxon>
        <taxon>Phialemonium</taxon>
    </lineage>
</organism>
<comment type="caution">
    <text evidence="2">The sequence shown here is derived from an EMBL/GenBank/DDBJ whole genome shotgun (WGS) entry which is preliminary data.</text>
</comment>
<protein>
    <recommendedName>
        <fullName evidence="4">Hydroxyacyl-thioester dehydratase type 2, mitochondrial</fullName>
    </recommendedName>
</protein>
<reference evidence="2 3" key="1">
    <citation type="journal article" date="2024" name="Commun. Biol.">
        <title>Comparative genomic analysis of thermophilic fungi reveals convergent evolutionary adaptations and gene losses.</title>
        <authorList>
            <person name="Steindorff A.S."/>
            <person name="Aguilar-Pontes M.V."/>
            <person name="Robinson A.J."/>
            <person name="Andreopoulos B."/>
            <person name="LaButti K."/>
            <person name="Kuo A."/>
            <person name="Mondo S."/>
            <person name="Riley R."/>
            <person name="Otillar R."/>
            <person name="Haridas S."/>
            <person name="Lipzen A."/>
            <person name="Grimwood J."/>
            <person name="Schmutz J."/>
            <person name="Clum A."/>
            <person name="Reid I.D."/>
            <person name="Moisan M.C."/>
            <person name="Butler G."/>
            <person name="Nguyen T.T.M."/>
            <person name="Dewar K."/>
            <person name="Conant G."/>
            <person name="Drula E."/>
            <person name="Henrissat B."/>
            <person name="Hansel C."/>
            <person name="Singer S."/>
            <person name="Hutchinson M.I."/>
            <person name="de Vries R.P."/>
            <person name="Natvig D.O."/>
            <person name="Powell A.J."/>
            <person name="Tsang A."/>
            <person name="Grigoriev I.V."/>
        </authorList>
    </citation>
    <scope>NUCLEOTIDE SEQUENCE [LARGE SCALE GENOMIC DNA]</scope>
    <source>
        <strain evidence="2 3">ATCC 24622</strain>
    </source>
</reference>
<dbReference type="EMBL" id="JAZHXJ010000216">
    <property type="protein sequence ID" value="KAL1868431.1"/>
    <property type="molecule type" value="Genomic_DNA"/>
</dbReference>
<feature type="region of interest" description="Disordered" evidence="1">
    <location>
        <begin position="87"/>
        <end position="117"/>
    </location>
</feature>
<evidence type="ECO:0000313" key="2">
    <source>
        <dbReference type="EMBL" id="KAL1868431.1"/>
    </source>
</evidence>
<evidence type="ECO:0000256" key="1">
    <source>
        <dbReference type="SAM" id="MobiDB-lite"/>
    </source>
</evidence>
<dbReference type="PANTHER" id="PTHR28152">
    <property type="entry name" value="HYDROXYACYL-THIOESTER DEHYDRATASE TYPE 2, MITOCHONDRIAL"/>
    <property type="match status" value="1"/>
</dbReference>
<sequence length="442" mass="48672">MRPTRFRPGVFRPDEYLQRARQKMARLPPKPIFDVLSPMHSHLLNVSLADHIPSACQPSHFARDLLEYQARDDSARNDHDDVTVAAQGPLQDQQQPPSAEARRLAPTLRPPPPPGLPMPLGHHTVYFPPQMPASRLSPDGADRDHAPGPPFVRRLWAGGSLVFSPGWEERMRLDGRRAVCVETVGEPVVKSRGGGSRSAGAGDKVLVSVVRRYGPVPLAADEAALGFLSPDEQAVWQTMENPAIREERRLVFLRDLRESDDSSGRGAARKESRVVKAPFEPDTSFTLRPDARLLFHFSALTFNAHAIHLDPLYARDHEGHRGLLVHGPLSLTLMLSLLRSRLDGEVPSTSSSSSSSATAAGSLPRRRWHLLGLDYQNLAPLVVGEPMTVCVRRKSERDYDASDSDDGGEREARRSRWNVWIQGADGGMAVKGTAVATEMAPT</sequence>
<dbReference type="SUPFAM" id="SSF54637">
    <property type="entry name" value="Thioesterase/thiol ester dehydrase-isomerase"/>
    <property type="match status" value="1"/>
</dbReference>
<keyword evidence="3" id="KW-1185">Reference proteome</keyword>
<dbReference type="InterPro" id="IPR029069">
    <property type="entry name" value="HotDog_dom_sf"/>
</dbReference>
<dbReference type="Proteomes" id="UP001586593">
    <property type="component" value="Unassembled WGS sequence"/>
</dbReference>
<name>A0ABR3WXP2_9PEZI</name>
<dbReference type="PANTHER" id="PTHR28152:SF1">
    <property type="entry name" value="HYDROXYACYL-THIOESTER DEHYDRATASE TYPE 2, MITOCHONDRIAL"/>
    <property type="match status" value="1"/>
</dbReference>